<reference evidence="2 3" key="1">
    <citation type="submission" date="2020-01" db="EMBL/GenBank/DDBJ databases">
        <title>Sphingomonas sp. C33 whole genome sequece.</title>
        <authorList>
            <person name="Park C."/>
        </authorList>
    </citation>
    <scope>NUCLEOTIDE SEQUENCE [LARGE SCALE GENOMIC DNA]</scope>
    <source>
        <strain evidence="2 3">C33</strain>
        <plasmid evidence="3">pc33</plasmid>
    </source>
</reference>
<protein>
    <submittedName>
        <fullName evidence="2">Uncharacterized protein</fullName>
    </submittedName>
</protein>
<accession>A0A7Z2S710</accession>
<feature type="transmembrane region" description="Helical" evidence="1">
    <location>
        <begin position="64"/>
        <end position="83"/>
    </location>
</feature>
<dbReference type="Proteomes" id="UP000464468">
    <property type="component" value="Plasmid pC33"/>
</dbReference>
<keyword evidence="1" id="KW-0472">Membrane</keyword>
<dbReference type="EMBL" id="CP047896">
    <property type="protein sequence ID" value="QHL92068.1"/>
    <property type="molecule type" value="Genomic_DNA"/>
</dbReference>
<keyword evidence="1" id="KW-1133">Transmembrane helix</keyword>
<name>A0A7Z2S710_9SPHN</name>
<dbReference type="RefSeq" id="WP_160594102.1">
    <property type="nucleotide sequence ID" value="NZ_CP047896.1"/>
</dbReference>
<organism evidence="2 3">
    <name type="scientific">Sphingomonas changnyeongensis</name>
    <dbReference type="NCBI Taxonomy" id="2698679"/>
    <lineage>
        <taxon>Bacteria</taxon>
        <taxon>Pseudomonadati</taxon>
        <taxon>Pseudomonadota</taxon>
        <taxon>Alphaproteobacteria</taxon>
        <taxon>Sphingomonadales</taxon>
        <taxon>Sphingomonadaceae</taxon>
        <taxon>Sphingomonas</taxon>
    </lineage>
</organism>
<keyword evidence="2" id="KW-0614">Plasmid</keyword>
<dbReference type="KEGG" id="schy:GVO57_14410"/>
<keyword evidence="3" id="KW-1185">Reference proteome</keyword>
<feature type="transmembrane region" description="Helical" evidence="1">
    <location>
        <begin position="6"/>
        <end position="29"/>
    </location>
</feature>
<evidence type="ECO:0000256" key="1">
    <source>
        <dbReference type="SAM" id="Phobius"/>
    </source>
</evidence>
<evidence type="ECO:0000313" key="2">
    <source>
        <dbReference type="EMBL" id="QHL92068.1"/>
    </source>
</evidence>
<evidence type="ECO:0000313" key="3">
    <source>
        <dbReference type="Proteomes" id="UP000464468"/>
    </source>
</evidence>
<proteinExistence type="predicted"/>
<geneLocation type="plasmid" evidence="3">
    <name>pc33</name>
</geneLocation>
<dbReference type="AlphaFoldDB" id="A0A7Z2S710"/>
<keyword evidence="1" id="KW-0812">Transmembrane</keyword>
<feature type="transmembrane region" description="Helical" evidence="1">
    <location>
        <begin position="41"/>
        <end position="58"/>
    </location>
</feature>
<gene>
    <name evidence="2" type="ORF">GVO57_14410</name>
</gene>
<sequence>MQLLKTFPWWLTGLLLYLWSVPMLIAALWVFDLRFSYDGDLLFWVIAAYILPVGAIQEMSGVEFGTSLGIYLGILALATAWFVRSQRNMH</sequence>